<dbReference type="PANTHER" id="PTHR43744:SF9">
    <property type="entry name" value="POLYGALACTURONAN_RHAMNOGALACTURONAN TRANSPORT SYSTEM PERMEASE PROTEIN YTCP"/>
    <property type="match status" value="1"/>
</dbReference>
<comment type="caution">
    <text evidence="9">The sequence shown here is derived from an EMBL/GenBank/DDBJ whole genome shotgun (WGS) entry which is preliminary data.</text>
</comment>
<proteinExistence type="inferred from homology"/>
<dbReference type="PROSITE" id="PS50928">
    <property type="entry name" value="ABC_TM1"/>
    <property type="match status" value="1"/>
</dbReference>
<evidence type="ECO:0000256" key="4">
    <source>
        <dbReference type="ARBA" id="ARBA00022692"/>
    </source>
</evidence>
<accession>A0A2V5K6G9</accession>
<sequence length="296" mass="33094">MVRSKTMTDKFGEIALVVLLSAIALGSLAPIWHTFAVSFSDKASAAAGFVTFWPKGFNVYSYEKILDDPAFLNAFLTSVKRVLLGGAIQFLLTVLMAYPLSREPKEFRLRNGYMWFLVFTMLFSGGIIPLYIVVKSLGLFNSIWSLVLPGAVPVFNVILLMNFFRSIPKELNEAGYMDGAGPWFTLFRIYVPLSAPALATVTLFSVVGHWNAFFDGMIFMRSVELYPLQTYIQQLVVQLNVTQLANDPNKLDMLAKLSNKTLNAAKIAVSMIPILLVYPFLQKYFIHGIMLGSVKE</sequence>
<evidence type="ECO:0000256" key="1">
    <source>
        <dbReference type="ARBA" id="ARBA00004651"/>
    </source>
</evidence>
<keyword evidence="10" id="KW-1185">Reference proteome</keyword>
<dbReference type="SUPFAM" id="SSF161098">
    <property type="entry name" value="MetI-like"/>
    <property type="match status" value="1"/>
</dbReference>
<dbReference type="InterPro" id="IPR000515">
    <property type="entry name" value="MetI-like"/>
</dbReference>
<reference evidence="9 10" key="1">
    <citation type="submission" date="2018-05" db="EMBL/GenBank/DDBJ databases">
        <title>Paenibacillus flagellatus sp. nov., isolated from selenium mineral soil.</title>
        <authorList>
            <person name="Dai X."/>
        </authorList>
    </citation>
    <scope>NUCLEOTIDE SEQUENCE [LARGE SCALE GENOMIC DNA]</scope>
    <source>
        <strain evidence="9 10">DXL2</strain>
    </source>
</reference>
<feature type="domain" description="ABC transmembrane type-1" evidence="8">
    <location>
        <begin position="75"/>
        <end position="282"/>
    </location>
</feature>
<dbReference type="InterPro" id="IPR035906">
    <property type="entry name" value="MetI-like_sf"/>
</dbReference>
<dbReference type="PANTHER" id="PTHR43744">
    <property type="entry name" value="ABC TRANSPORTER PERMEASE PROTEIN MG189-RELATED-RELATED"/>
    <property type="match status" value="1"/>
</dbReference>
<organism evidence="9 10">
    <name type="scientific">Paenibacillus flagellatus</name>
    <dbReference type="NCBI Taxonomy" id="2211139"/>
    <lineage>
        <taxon>Bacteria</taxon>
        <taxon>Bacillati</taxon>
        <taxon>Bacillota</taxon>
        <taxon>Bacilli</taxon>
        <taxon>Bacillales</taxon>
        <taxon>Paenibacillaceae</taxon>
        <taxon>Paenibacillus</taxon>
    </lineage>
</organism>
<keyword evidence="4 7" id="KW-0812">Transmembrane</keyword>
<feature type="transmembrane region" description="Helical" evidence="7">
    <location>
        <begin position="113"/>
        <end position="134"/>
    </location>
</feature>
<keyword evidence="2 7" id="KW-0813">Transport</keyword>
<evidence type="ECO:0000256" key="2">
    <source>
        <dbReference type="ARBA" id="ARBA00022448"/>
    </source>
</evidence>
<dbReference type="EMBL" id="QJVJ01000004">
    <property type="protein sequence ID" value="PYI54985.1"/>
    <property type="molecule type" value="Genomic_DNA"/>
</dbReference>
<protein>
    <submittedName>
        <fullName evidence="9">ABC transporter permease</fullName>
    </submittedName>
</protein>
<evidence type="ECO:0000259" key="8">
    <source>
        <dbReference type="PROSITE" id="PS50928"/>
    </source>
</evidence>
<comment type="subcellular location">
    <subcellularLocation>
        <location evidence="1 7">Cell membrane</location>
        <topology evidence="1 7">Multi-pass membrane protein</topology>
    </subcellularLocation>
</comment>
<feature type="transmembrane region" description="Helical" evidence="7">
    <location>
        <begin position="185"/>
        <end position="210"/>
    </location>
</feature>
<keyword evidence="5 7" id="KW-1133">Transmembrane helix</keyword>
<dbReference type="Pfam" id="PF00528">
    <property type="entry name" value="BPD_transp_1"/>
    <property type="match status" value="1"/>
</dbReference>
<evidence type="ECO:0000313" key="9">
    <source>
        <dbReference type="EMBL" id="PYI54985.1"/>
    </source>
</evidence>
<dbReference type="OrthoDB" id="9810086at2"/>
<evidence type="ECO:0000256" key="5">
    <source>
        <dbReference type="ARBA" id="ARBA00022989"/>
    </source>
</evidence>
<gene>
    <name evidence="9" type="ORF">DLM86_10600</name>
</gene>
<feature type="transmembrane region" description="Helical" evidence="7">
    <location>
        <begin position="146"/>
        <end position="164"/>
    </location>
</feature>
<feature type="transmembrane region" description="Helical" evidence="7">
    <location>
        <begin position="12"/>
        <end position="32"/>
    </location>
</feature>
<feature type="transmembrane region" description="Helical" evidence="7">
    <location>
        <begin position="82"/>
        <end position="101"/>
    </location>
</feature>
<evidence type="ECO:0000256" key="6">
    <source>
        <dbReference type="ARBA" id="ARBA00023136"/>
    </source>
</evidence>
<name>A0A2V5K6G9_9BACL</name>
<evidence type="ECO:0000256" key="7">
    <source>
        <dbReference type="RuleBase" id="RU363032"/>
    </source>
</evidence>
<feature type="transmembrane region" description="Helical" evidence="7">
    <location>
        <begin position="262"/>
        <end position="281"/>
    </location>
</feature>
<keyword evidence="6 7" id="KW-0472">Membrane</keyword>
<dbReference type="RefSeq" id="WP_110839980.1">
    <property type="nucleotide sequence ID" value="NZ_QJVJ01000004.1"/>
</dbReference>
<dbReference type="Gene3D" id="1.10.3720.10">
    <property type="entry name" value="MetI-like"/>
    <property type="match status" value="1"/>
</dbReference>
<dbReference type="GO" id="GO:0055085">
    <property type="term" value="P:transmembrane transport"/>
    <property type="evidence" value="ECO:0007669"/>
    <property type="project" value="InterPro"/>
</dbReference>
<evidence type="ECO:0000256" key="3">
    <source>
        <dbReference type="ARBA" id="ARBA00022475"/>
    </source>
</evidence>
<dbReference type="GO" id="GO:0005886">
    <property type="term" value="C:plasma membrane"/>
    <property type="evidence" value="ECO:0007669"/>
    <property type="project" value="UniProtKB-SubCell"/>
</dbReference>
<evidence type="ECO:0000313" key="10">
    <source>
        <dbReference type="Proteomes" id="UP000247476"/>
    </source>
</evidence>
<dbReference type="Proteomes" id="UP000247476">
    <property type="component" value="Unassembled WGS sequence"/>
</dbReference>
<dbReference type="AlphaFoldDB" id="A0A2V5K6G9"/>
<comment type="similarity">
    <text evidence="7">Belongs to the binding-protein-dependent transport system permease family.</text>
</comment>
<dbReference type="CDD" id="cd06261">
    <property type="entry name" value="TM_PBP2"/>
    <property type="match status" value="1"/>
</dbReference>
<keyword evidence="3" id="KW-1003">Cell membrane</keyword>